<sequence length="135" mass="15102">MSSTTNAESALLYRDCQGRPDHLASIQGLLDETLANLHHLSAEHRPQGVQLNEMQVLLTEIQAGQQQQYETMEHSCLARSNLESYIGISVCLSILFGSLLIYYVAILGSLNTLGWWLVFQLSISPSSWHLKMDVL</sequence>
<comment type="caution">
    <text evidence="2">The sequence shown here is derived from an EMBL/GenBank/DDBJ whole genome shotgun (WGS) entry which is preliminary data.</text>
</comment>
<feature type="transmembrane region" description="Helical" evidence="1">
    <location>
        <begin position="85"/>
        <end position="107"/>
    </location>
</feature>
<name>A0A6A4M0B9_9ERIC</name>
<dbReference type="AlphaFoldDB" id="A0A6A4M0B9"/>
<keyword evidence="1" id="KW-0812">Transmembrane</keyword>
<accession>A0A6A4M0B9</accession>
<keyword evidence="1" id="KW-1133">Transmembrane helix</keyword>
<protein>
    <submittedName>
        <fullName evidence="2">Uncharacterized protein</fullName>
    </submittedName>
</protein>
<reference evidence="2 3" key="1">
    <citation type="journal article" date="2019" name="Genome Biol. Evol.">
        <title>The Rhododendron genome and chromosomal organization provide insight into shared whole-genome duplications across the heath family (Ericaceae).</title>
        <authorList>
            <person name="Soza V.L."/>
            <person name="Lindsley D."/>
            <person name="Waalkes A."/>
            <person name="Ramage E."/>
            <person name="Patwardhan R.P."/>
            <person name="Burton J.N."/>
            <person name="Adey A."/>
            <person name="Kumar A."/>
            <person name="Qiu R."/>
            <person name="Shendure J."/>
            <person name="Hall B."/>
        </authorList>
    </citation>
    <scope>NUCLEOTIDE SEQUENCE [LARGE SCALE GENOMIC DNA]</scope>
    <source>
        <strain evidence="2">RSF 1966-606</strain>
    </source>
</reference>
<evidence type="ECO:0000256" key="1">
    <source>
        <dbReference type="SAM" id="Phobius"/>
    </source>
</evidence>
<proteinExistence type="predicted"/>
<dbReference type="EMBL" id="QEFC01000937">
    <property type="protein sequence ID" value="KAE9461804.1"/>
    <property type="molecule type" value="Genomic_DNA"/>
</dbReference>
<organism evidence="2 3">
    <name type="scientific">Rhododendron williamsianum</name>
    <dbReference type="NCBI Taxonomy" id="262921"/>
    <lineage>
        <taxon>Eukaryota</taxon>
        <taxon>Viridiplantae</taxon>
        <taxon>Streptophyta</taxon>
        <taxon>Embryophyta</taxon>
        <taxon>Tracheophyta</taxon>
        <taxon>Spermatophyta</taxon>
        <taxon>Magnoliopsida</taxon>
        <taxon>eudicotyledons</taxon>
        <taxon>Gunneridae</taxon>
        <taxon>Pentapetalae</taxon>
        <taxon>asterids</taxon>
        <taxon>Ericales</taxon>
        <taxon>Ericaceae</taxon>
        <taxon>Ericoideae</taxon>
        <taxon>Rhodoreae</taxon>
        <taxon>Rhododendron</taxon>
    </lineage>
</organism>
<dbReference type="Proteomes" id="UP000428333">
    <property type="component" value="Linkage Group LG04"/>
</dbReference>
<gene>
    <name evidence="2" type="ORF">C3L33_06297</name>
</gene>
<feature type="non-terminal residue" evidence="2">
    <location>
        <position position="1"/>
    </location>
</feature>
<evidence type="ECO:0000313" key="2">
    <source>
        <dbReference type="EMBL" id="KAE9461804.1"/>
    </source>
</evidence>
<keyword evidence="3" id="KW-1185">Reference proteome</keyword>
<dbReference type="OrthoDB" id="10453855at2759"/>
<keyword evidence="1" id="KW-0472">Membrane</keyword>
<evidence type="ECO:0000313" key="3">
    <source>
        <dbReference type="Proteomes" id="UP000428333"/>
    </source>
</evidence>